<comment type="caution">
    <text evidence="1">The sequence shown here is derived from an EMBL/GenBank/DDBJ whole genome shotgun (WGS) entry which is preliminary data.</text>
</comment>
<gene>
    <name evidence="1" type="ORF">CI088_07810</name>
</gene>
<proteinExistence type="predicted"/>
<evidence type="ECO:0000313" key="2">
    <source>
        <dbReference type="Proteomes" id="UP000249828"/>
    </source>
</evidence>
<name>A0A2W3ZZD5_9ENTE</name>
<protein>
    <submittedName>
        <fullName evidence="1">Uncharacterized protein</fullName>
    </submittedName>
</protein>
<reference evidence="1 2" key="1">
    <citation type="submission" date="2017-11" db="EMBL/GenBank/DDBJ databases">
        <title>Draft genome sequence of Enterococcus plantarum TRW2 strain isolated from lettuce.</title>
        <authorList>
            <person name="Kim E.B."/>
            <person name="Marco M.L."/>
            <person name="Williams T.R."/>
            <person name="You I.H."/>
        </authorList>
    </citation>
    <scope>NUCLEOTIDE SEQUENCE [LARGE SCALE GENOMIC DNA]</scope>
    <source>
        <strain evidence="1 2">TRW2</strain>
    </source>
</reference>
<dbReference type="AlphaFoldDB" id="A0A2W3ZZD5"/>
<evidence type="ECO:0000313" key="1">
    <source>
        <dbReference type="EMBL" id="PZL74093.1"/>
    </source>
</evidence>
<dbReference type="EMBL" id="PIEU01000057">
    <property type="protein sequence ID" value="PZL74093.1"/>
    <property type="molecule type" value="Genomic_DNA"/>
</dbReference>
<accession>A0A2W3ZZD5</accession>
<keyword evidence="2" id="KW-1185">Reference proteome</keyword>
<sequence>MARKKKEVDEVIENVIEGSGDETKKTKAAKKETEIVPEVVSTETNDEEIIESVVPNKEVLVPTNNPIERQTPFGKEVWDPIEKRTVLKNG</sequence>
<dbReference type="Proteomes" id="UP000249828">
    <property type="component" value="Unassembled WGS sequence"/>
</dbReference>
<dbReference type="RefSeq" id="WP_111247775.1">
    <property type="nucleotide sequence ID" value="NZ_PIEU01000057.1"/>
</dbReference>
<organism evidence="1 2">
    <name type="scientific">Enterococcus plantarum</name>
    <dbReference type="NCBI Taxonomy" id="1077675"/>
    <lineage>
        <taxon>Bacteria</taxon>
        <taxon>Bacillati</taxon>
        <taxon>Bacillota</taxon>
        <taxon>Bacilli</taxon>
        <taxon>Lactobacillales</taxon>
        <taxon>Enterococcaceae</taxon>
        <taxon>Enterococcus</taxon>
    </lineage>
</organism>